<accession>A0A9W8AWH4</accession>
<evidence type="ECO:0000256" key="5">
    <source>
        <dbReference type="ARBA" id="ARBA00023242"/>
    </source>
</evidence>
<dbReference type="OrthoDB" id="2123952at2759"/>
<organism evidence="7 8">
    <name type="scientific">Dimargaris verticillata</name>
    <dbReference type="NCBI Taxonomy" id="2761393"/>
    <lineage>
        <taxon>Eukaryota</taxon>
        <taxon>Fungi</taxon>
        <taxon>Fungi incertae sedis</taxon>
        <taxon>Zoopagomycota</taxon>
        <taxon>Kickxellomycotina</taxon>
        <taxon>Dimargaritomycetes</taxon>
        <taxon>Dimargaritales</taxon>
        <taxon>Dimargaritaceae</taxon>
        <taxon>Dimargaris</taxon>
    </lineage>
</organism>
<evidence type="ECO:0000256" key="1">
    <source>
        <dbReference type="ARBA" id="ARBA00004123"/>
    </source>
</evidence>
<protein>
    <recommendedName>
        <fullName evidence="6">Zn(2)-C6 fungal-type domain-containing protein</fullName>
    </recommendedName>
</protein>
<dbReference type="InterPro" id="IPR036864">
    <property type="entry name" value="Zn2-C6_fun-type_DNA-bd_sf"/>
</dbReference>
<dbReference type="GO" id="GO:0008270">
    <property type="term" value="F:zinc ion binding"/>
    <property type="evidence" value="ECO:0007669"/>
    <property type="project" value="InterPro"/>
</dbReference>
<dbReference type="PROSITE" id="PS00463">
    <property type="entry name" value="ZN2_CY6_FUNGAL_1"/>
    <property type="match status" value="1"/>
</dbReference>
<dbReference type="PROSITE" id="PS50048">
    <property type="entry name" value="ZN2_CY6_FUNGAL_2"/>
    <property type="match status" value="1"/>
</dbReference>
<dbReference type="InterPro" id="IPR051711">
    <property type="entry name" value="Stress_Response_Reg"/>
</dbReference>
<evidence type="ECO:0000313" key="7">
    <source>
        <dbReference type="EMBL" id="KAJ1967111.1"/>
    </source>
</evidence>
<feature type="non-terminal residue" evidence="7">
    <location>
        <position position="190"/>
    </location>
</feature>
<dbReference type="SUPFAM" id="SSF57701">
    <property type="entry name" value="Zn2/Cys6 DNA-binding domain"/>
    <property type="match status" value="1"/>
</dbReference>
<evidence type="ECO:0000313" key="8">
    <source>
        <dbReference type="Proteomes" id="UP001151582"/>
    </source>
</evidence>
<proteinExistence type="predicted"/>
<dbReference type="Gene3D" id="4.10.240.10">
    <property type="entry name" value="Zn(2)-C6 fungal-type DNA-binding domain"/>
    <property type="match status" value="1"/>
</dbReference>
<dbReference type="GO" id="GO:0000981">
    <property type="term" value="F:DNA-binding transcription factor activity, RNA polymerase II-specific"/>
    <property type="evidence" value="ECO:0007669"/>
    <property type="project" value="InterPro"/>
</dbReference>
<keyword evidence="8" id="KW-1185">Reference proteome</keyword>
<evidence type="ECO:0000259" key="6">
    <source>
        <dbReference type="PROSITE" id="PS50048"/>
    </source>
</evidence>
<reference evidence="7" key="1">
    <citation type="submission" date="2022-07" db="EMBL/GenBank/DDBJ databases">
        <title>Phylogenomic reconstructions and comparative analyses of Kickxellomycotina fungi.</title>
        <authorList>
            <person name="Reynolds N.K."/>
            <person name="Stajich J.E."/>
            <person name="Barry K."/>
            <person name="Grigoriev I.V."/>
            <person name="Crous P."/>
            <person name="Smith M.E."/>
        </authorList>
    </citation>
    <scope>NUCLEOTIDE SEQUENCE</scope>
    <source>
        <strain evidence="7">RSA 567</strain>
    </source>
</reference>
<feature type="domain" description="Zn(2)-C6 fungal-type" evidence="6">
    <location>
        <begin position="27"/>
        <end position="56"/>
    </location>
</feature>
<dbReference type="EMBL" id="JANBQB010002424">
    <property type="protein sequence ID" value="KAJ1967111.1"/>
    <property type="molecule type" value="Genomic_DNA"/>
</dbReference>
<dbReference type="GO" id="GO:0005634">
    <property type="term" value="C:nucleus"/>
    <property type="evidence" value="ECO:0007669"/>
    <property type="project" value="UniProtKB-SubCell"/>
</dbReference>
<dbReference type="PANTHER" id="PTHR47540">
    <property type="entry name" value="THIAMINE REPRESSIBLE GENES REGULATORY PROTEIN THI5"/>
    <property type="match status" value="1"/>
</dbReference>
<dbReference type="CDD" id="cd00067">
    <property type="entry name" value="GAL4"/>
    <property type="match status" value="1"/>
</dbReference>
<evidence type="ECO:0000256" key="4">
    <source>
        <dbReference type="ARBA" id="ARBA00023163"/>
    </source>
</evidence>
<gene>
    <name evidence="7" type="ORF">H4R34_006427</name>
</gene>
<comment type="caution">
    <text evidence="7">The sequence shown here is derived from an EMBL/GenBank/DDBJ whole genome shotgun (WGS) entry which is preliminary data.</text>
</comment>
<evidence type="ECO:0000256" key="3">
    <source>
        <dbReference type="ARBA" id="ARBA00023125"/>
    </source>
</evidence>
<dbReference type="Proteomes" id="UP001151582">
    <property type="component" value="Unassembled WGS sequence"/>
</dbReference>
<keyword evidence="3" id="KW-0238">DNA-binding</keyword>
<dbReference type="Pfam" id="PF00172">
    <property type="entry name" value="Zn_clus"/>
    <property type="match status" value="1"/>
</dbReference>
<name>A0A9W8AWH4_9FUNG</name>
<dbReference type="PANTHER" id="PTHR47540:SF2">
    <property type="entry name" value="ZN(II)2CYS6 TRANSCRIPTION FACTOR (EUROFUNG)"/>
    <property type="match status" value="1"/>
</dbReference>
<keyword evidence="4" id="KW-0804">Transcription</keyword>
<comment type="subcellular location">
    <subcellularLocation>
        <location evidence="1">Nucleus</location>
    </subcellularLocation>
</comment>
<dbReference type="GO" id="GO:0043565">
    <property type="term" value="F:sequence-specific DNA binding"/>
    <property type="evidence" value="ECO:0007669"/>
    <property type="project" value="TreeGrafter"/>
</dbReference>
<sequence length="190" mass="20198">MGSYQVLSFESVHQAWKSQRSKYQRSVCESCRQRKLACDGATPCSRCRTGSLDCQYSYITRVPPKRRTAAQAASGISAGEPLAEPATDCATAAAQNTPAGDGSSADKAEVHRQLERTLADLLDRVAKVTQVVGAVVQRAPPASAGPAQASDVGDWDALVAAGLHFLHRFSSVRGVYDDLNLALSVHPLVS</sequence>
<dbReference type="AlphaFoldDB" id="A0A9W8AWH4"/>
<dbReference type="SMART" id="SM00066">
    <property type="entry name" value="GAL4"/>
    <property type="match status" value="1"/>
</dbReference>
<dbReference type="GO" id="GO:0045944">
    <property type="term" value="P:positive regulation of transcription by RNA polymerase II"/>
    <property type="evidence" value="ECO:0007669"/>
    <property type="project" value="TreeGrafter"/>
</dbReference>
<evidence type="ECO:0000256" key="2">
    <source>
        <dbReference type="ARBA" id="ARBA00023015"/>
    </source>
</evidence>
<keyword evidence="2" id="KW-0805">Transcription regulation</keyword>
<keyword evidence="5" id="KW-0539">Nucleus</keyword>
<dbReference type="InterPro" id="IPR001138">
    <property type="entry name" value="Zn2Cys6_DnaBD"/>
</dbReference>